<dbReference type="Gene3D" id="3.40.50.1820">
    <property type="entry name" value="alpha/beta hydrolase"/>
    <property type="match status" value="1"/>
</dbReference>
<evidence type="ECO:0000313" key="6">
    <source>
        <dbReference type="Proteomes" id="UP000244722"/>
    </source>
</evidence>
<dbReference type="EC" id="3.1.1.-" evidence="3"/>
<keyword evidence="6" id="KW-1185">Reference proteome</keyword>
<dbReference type="PROSITE" id="PS00122">
    <property type="entry name" value="CARBOXYLESTERASE_B_1"/>
    <property type="match status" value="1"/>
</dbReference>
<dbReference type="SUPFAM" id="SSF53474">
    <property type="entry name" value="alpha/beta-Hydrolases"/>
    <property type="match status" value="1"/>
</dbReference>
<name>A0A2T6ZZZ4_TUBBO</name>
<dbReference type="STRING" id="42251.A0A2T6ZZZ4"/>
<dbReference type="InterPro" id="IPR029058">
    <property type="entry name" value="AB_hydrolase_fold"/>
</dbReference>
<organism evidence="5 6">
    <name type="scientific">Tuber borchii</name>
    <name type="common">White truffle</name>
    <dbReference type="NCBI Taxonomy" id="42251"/>
    <lineage>
        <taxon>Eukaryota</taxon>
        <taxon>Fungi</taxon>
        <taxon>Dikarya</taxon>
        <taxon>Ascomycota</taxon>
        <taxon>Pezizomycotina</taxon>
        <taxon>Pezizomycetes</taxon>
        <taxon>Pezizales</taxon>
        <taxon>Tuberaceae</taxon>
        <taxon>Tuber</taxon>
    </lineage>
</organism>
<evidence type="ECO:0000256" key="3">
    <source>
        <dbReference type="RuleBase" id="RU361235"/>
    </source>
</evidence>
<feature type="domain" description="Carboxylesterase type B" evidence="4">
    <location>
        <begin position="44"/>
        <end position="512"/>
    </location>
</feature>
<comment type="caution">
    <text evidence="5">The sequence shown here is derived from an EMBL/GenBank/DDBJ whole genome shotgun (WGS) entry which is preliminary data.</text>
</comment>
<protein>
    <recommendedName>
        <fullName evidence="3">Carboxylic ester hydrolase</fullName>
        <ecNumber evidence="3">3.1.1.-</ecNumber>
    </recommendedName>
</protein>
<feature type="chain" id="PRO_5015372131" description="Carboxylic ester hydrolase" evidence="3">
    <location>
        <begin position="22"/>
        <end position="521"/>
    </location>
</feature>
<evidence type="ECO:0000313" key="5">
    <source>
        <dbReference type="EMBL" id="PUU81067.1"/>
    </source>
</evidence>
<dbReference type="GO" id="GO:0016787">
    <property type="term" value="F:hydrolase activity"/>
    <property type="evidence" value="ECO:0007669"/>
    <property type="project" value="UniProtKB-KW"/>
</dbReference>
<dbReference type="InterPro" id="IPR002018">
    <property type="entry name" value="CarbesteraseB"/>
</dbReference>
<dbReference type="Proteomes" id="UP000244722">
    <property type="component" value="Unassembled WGS sequence"/>
</dbReference>
<keyword evidence="2 3" id="KW-0378">Hydrolase</keyword>
<dbReference type="InterPro" id="IPR050309">
    <property type="entry name" value="Type-B_Carboxylest/Lipase"/>
</dbReference>
<dbReference type="AlphaFoldDB" id="A0A2T6ZZZ4"/>
<dbReference type="PANTHER" id="PTHR11559">
    <property type="entry name" value="CARBOXYLESTERASE"/>
    <property type="match status" value="1"/>
</dbReference>
<dbReference type="PROSITE" id="PS00941">
    <property type="entry name" value="CARBOXYLESTERASE_B_2"/>
    <property type="match status" value="1"/>
</dbReference>
<proteinExistence type="inferred from homology"/>
<dbReference type="OrthoDB" id="408631at2759"/>
<accession>A0A2T6ZZZ4</accession>
<dbReference type="Pfam" id="PF00135">
    <property type="entry name" value="COesterase"/>
    <property type="match status" value="1"/>
</dbReference>
<evidence type="ECO:0000256" key="1">
    <source>
        <dbReference type="ARBA" id="ARBA00005964"/>
    </source>
</evidence>
<comment type="similarity">
    <text evidence="1 3">Belongs to the type-B carboxylesterase/lipase family.</text>
</comment>
<sequence>MIRIGLKKALLSFLLIGGGSCAALYNSSNNSSLPIIDLGYVKQQATRYNQTYDFYHFSNIRYAAPPLGDLRFRKPQPPLPQAGIQNGDIPYLKSTCHQTWPPFLGPQPLGDNFGVEDCLYLDVFVPASVRAGDDVPVLIWVYGGAYIFGSKEMGTDPAHLIQSSDEPMIFVSLNYRLGVFGWLSPSNVTDIDANIGLHDALAAMEWVEKHISKFGGNKGKVTVMGQSAGGGVITHTITSNGGKGKKLPFQQAIVQSDAFGPKKTQYADRNARYDELKKYANCTTLECLRDAPTEVLLKANRDVIFGATPGSLGPAVDGDYVPDVPIRLLAEGKFHHELKSLISSSVGFEASFQYPTPDTVTNGTFDSLVNGLYALAPESLKQQLLALYPYQGPGIPEWQRVTAFYGDTVFSCNQRWLAKSLQKSYRYIFDLPPANHGDDVYYTFYNGPDPEIANGTTAVIHQKFITNYVANGDPGCVKGVCLPRYGSGENSLSMDVSEIKVVKDPWAKEECDLMVELAEYS</sequence>
<dbReference type="EMBL" id="NESQ01000051">
    <property type="protein sequence ID" value="PUU81067.1"/>
    <property type="molecule type" value="Genomic_DNA"/>
</dbReference>
<reference evidence="5 6" key="1">
    <citation type="submission" date="2017-04" db="EMBL/GenBank/DDBJ databases">
        <title>Draft genome sequence of Tuber borchii Vittad., a whitish edible truffle.</title>
        <authorList>
            <consortium name="DOE Joint Genome Institute"/>
            <person name="Murat C."/>
            <person name="Kuo A."/>
            <person name="Barry K.W."/>
            <person name="Clum A."/>
            <person name="Dockter R.B."/>
            <person name="Fauchery L."/>
            <person name="Iotti M."/>
            <person name="Kohler A."/>
            <person name="Labutti K."/>
            <person name="Lindquist E.A."/>
            <person name="Lipzen A."/>
            <person name="Ohm R.A."/>
            <person name="Wang M."/>
            <person name="Grigoriev I.V."/>
            <person name="Zambonelli A."/>
            <person name="Martin F.M."/>
        </authorList>
    </citation>
    <scope>NUCLEOTIDE SEQUENCE [LARGE SCALE GENOMIC DNA]</scope>
    <source>
        <strain evidence="5 6">Tbo3840</strain>
    </source>
</reference>
<evidence type="ECO:0000259" key="4">
    <source>
        <dbReference type="Pfam" id="PF00135"/>
    </source>
</evidence>
<feature type="signal peptide" evidence="3">
    <location>
        <begin position="1"/>
        <end position="21"/>
    </location>
</feature>
<dbReference type="InterPro" id="IPR019826">
    <property type="entry name" value="Carboxylesterase_B_AS"/>
</dbReference>
<evidence type="ECO:0000256" key="2">
    <source>
        <dbReference type="ARBA" id="ARBA00022801"/>
    </source>
</evidence>
<gene>
    <name evidence="5" type="ORF">B9Z19DRAFT_1122570</name>
</gene>
<dbReference type="InterPro" id="IPR019819">
    <property type="entry name" value="Carboxylesterase_B_CS"/>
</dbReference>
<dbReference type="PROSITE" id="PS51257">
    <property type="entry name" value="PROKAR_LIPOPROTEIN"/>
    <property type="match status" value="1"/>
</dbReference>
<keyword evidence="3" id="KW-0732">Signal</keyword>